<accession>A0A382EHN9</accession>
<gene>
    <name evidence="1" type="ORF">METZ01_LOCUS202335</name>
</gene>
<sequence>MSVSLTYLGGASEVGRVGAVLEGQSGRLLLDYGIQPDDPPRFPLPAPDV</sequence>
<evidence type="ECO:0000313" key="1">
    <source>
        <dbReference type="EMBL" id="SVB49481.1"/>
    </source>
</evidence>
<dbReference type="EMBL" id="UINC01044264">
    <property type="protein sequence ID" value="SVB49481.1"/>
    <property type="molecule type" value="Genomic_DNA"/>
</dbReference>
<evidence type="ECO:0008006" key="2">
    <source>
        <dbReference type="Google" id="ProtNLM"/>
    </source>
</evidence>
<dbReference type="InterPro" id="IPR036866">
    <property type="entry name" value="RibonucZ/Hydroxyglut_hydro"/>
</dbReference>
<dbReference type="AlphaFoldDB" id="A0A382EHN9"/>
<reference evidence="1" key="1">
    <citation type="submission" date="2018-05" db="EMBL/GenBank/DDBJ databases">
        <authorList>
            <person name="Lanie J.A."/>
            <person name="Ng W.-L."/>
            <person name="Kazmierczak K.M."/>
            <person name="Andrzejewski T.M."/>
            <person name="Davidsen T.M."/>
            <person name="Wayne K.J."/>
            <person name="Tettelin H."/>
            <person name="Glass J.I."/>
            <person name="Rusch D."/>
            <person name="Podicherti R."/>
            <person name="Tsui H.-C.T."/>
            <person name="Winkler M.E."/>
        </authorList>
    </citation>
    <scope>NUCLEOTIDE SEQUENCE</scope>
</reference>
<organism evidence="1">
    <name type="scientific">marine metagenome</name>
    <dbReference type="NCBI Taxonomy" id="408172"/>
    <lineage>
        <taxon>unclassified sequences</taxon>
        <taxon>metagenomes</taxon>
        <taxon>ecological metagenomes</taxon>
    </lineage>
</organism>
<dbReference type="SUPFAM" id="SSF56281">
    <property type="entry name" value="Metallo-hydrolase/oxidoreductase"/>
    <property type="match status" value="1"/>
</dbReference>
<name>A0A382EHN9_9ZZZZ</name>
<feature type="non-terminal residue" evidence="1">
    <location>
        <position position="49"/>
    </location>
</feature>
<proteinExistence type="predicted"/>
<protein>
    <recommendedName>
        <fullName evidence="2">Metallo-beta-lactamase domain-containing protein</fullName>
    </recommendedName>
</protein>